<name>A0A5B0PTA6_PUCGR</name>
<accession>A0A5B0PTA6</accession>
<dbReference type="AlphaFoldDB" id="A0A5B0PTA6"/>
<dbReference type="Proteomes" id="UP000325313">
    <property type="component" value="Unassembled WGS sequence"/>
</dbReference>
<reference evidence="1 2" key="1">
    <citation type="submission" date="2019-05" db="EMBL/GenBank/DDBJ databases">
        <title>Emergence of the Ug99 lineage of the wheat stem rust pathogen through somatic hybridization.</title>
        <authorList>
            <person name="Li F."/>
            <person name="Upadhyaya N.M."/>
            <person name="Sperschneider J."/>
            <person name="Matny O."/>
            <person name="Nguyen-Phuc H."/>
            <person name="Mago R."/>
            <person name="Raley C."/>
            <person name="Miller M.E."/>
            <person name="Silverstein K.A.T."/>
            <person name="Henningsen E."/>
            <person name="Hirsch C.D."/>
            <person name="Visser B."/>
            <person name="Pretorius Z.A."/>
            <person name="Steffenson B.J."/>
            <person name="Schwessinger B."/>
            <person name="Dodds P.N."/>
            <person name="Figueroa M."/>
        </authorList>
    </citation>
    <scope>NUCLEOTIDE SEQUENCE [LARGE SCALE GENOMIC DNA]</scope>
    <source>
        <strain evidence="1 2">Ug99</strain>
    </source>
</reference>
<sequence>MVLMNTSGQVQGHSMAQVSVIPASAGSQILSGAEWVYRGILAGSEVISSMIKKSGSQYLSPSKVSGKAATLVRSELS</sequence>
<proteinExistence type="predicted"/>
<evidence type="ECO:0000313" key="2">
    <source>
        <dbReference type="Proteomes" id="UP000325313"/>
    </source>
</evidence>
<protein>
    <submittedName>
        <fullName evidence="1">Uncharacterized protein</fullName>
    </submittedName>
</protein>
<organism evidence="1 2">
    <name type="scientific">Puccinia graminis f. sp. tritici</name>
    <dbReference type="NCBI Taxonomy" id="56615"/>
    <lineage>
        <taxon>Eukaryota</taxon>
        <taxon>Fungi</taxon>
        <taxon>Dikarya</taxon>
        <taxon>Basidiomycota</taxon>
        <taxon>Pucciniomycotina</taxon>
        <taxon>Pucciniomycetes</taxon>
        <taxon>Pucciniales</taxon>
        <taxon>Pucciniaceae</taxon>
        <taxon>Puccinia</taxon>
    </lineage>
</organism>
<comment type="caution">
    <text evidence="1">The sequence shown here is derived from an EMBL/GenBank/DDBJ whole genome shotgun (WGS) entry which is preliminary data.</text>
</comment>
<dbReference type="EMBL" id="VDEP01000313">
    <property type="protein sequence ID" value="KAA1105017.1"/>
    <property type="molecule type" value="Genomic_DNA"/>
</dbReference>
<gene>
    <name evidence="1" type="ORF">PGTUg99_007391</name>
</gene>
<evidence type="ECO:0000313" key="1">
    <source>
        <dbReference type="EMBL" id="KAA1105017.1"/>
    </source>
</evidence>